<dbReference type="AlphaFoldDB" id="A0A9P9GNZ5"/>
<dbReference type="OrthoDB" id="3432781at2759"/>
<organism evidence="2 3">
    <name type="scientific">Fusarium solani</name>
    <name type="common">Filamentous fungus</name>
    <dbReference type="NCBI Taxonomy" id="169388"/>
    <lineage>
        <taxon>Eukaryota</taxon>
        <taxon>Fungi</taxon>
        <taxon>Dikarya</taxon>
        <taxon>Ascomycota</taxon>
        <taxon>Pezizomycotina</taxon>
        <taxon>Sordariomycetes</taxon>
        <taxon>Hypocreomycetidae</taxon>
        <taxon>Hypocreales</taxon>
        <taxon>Nectriaceae</taxon>
        <taxon>Fusarium</taxon>
        <taxon>Fusarium solani species complex</taxon>
    </lineage>
</organism>
<proteinExistence type="predicted"/>
<feature type="compositionally biased region" description="Basic and acidic residues" evidence="1">
    <location>
        <begin position="316"/>
        <end position="327"/>
    </location>
</feature>
<dbReference type="InterPro" id="IPR025213">
    <property type="entry name" value="Sim4_Fta2"/>
</dbReference>
<comment type="caution">
    <text evidence="2">The sequence shown here is derived from an EMBL/GenBank/DDBJ whole genome shotgun (WGS) entry which is preliminary data.</text>
</comment>
<sequence>MEDLRPLPDVDGPKLEPFGHDMLADHVEFLELVQQKSGHGWVIKIKIGDKCYALKIFFYKGAEWDLHDMYETGPTSTMSWEDFEKYFTPFENECRAYGRLKELDREHLAVKAHGYVVMPVSEALIQKLRLLESKYESTRRISNVEGQATVFMGIVNDWVDRVVIDPRLEWDFEQAAHDEIRQVRHIPRMLRDLHKLHESGIVVRDIGIWQYIDGVLVIPHPFGPGQGWKPRWEFQSWAAGDLHSFQVNVIEEWRSRMEFETDMDLPQYKGVPRTCSLRAYESMERARDLRPRAEQQRPFVPLLNIDSYELDMVQLPRHDPGEFDPAKISKSRKKRKGGVAPGGSGSAERRKGLGAKGSHKSLG</sequence>
<evidence type="ECO:0000256" key="1">
    <source>
        <dbReference type="SAM" id="MobiDB-lite"/>
    </source>
</evidence>
<dbReference type="EMBL" id="JAGTJS010000019">
    <property type="protein sequence ID" value="KAH7243078.1"/>
    <property type="molecule type" value="Genomic_DNA"/>
</dbReference>
<gene>
    <name evidence="2" type="ORF">B0J15DRAFT_537972</name>
</gene>
<evidence type="ECO:0000313" key="3">
    <source>
        <dbReference type="Proteomes" id="UP000736672"/>
    </source>
</evidence>
<dbReference type="Proteomes" id="UP000736672">
    <property type="component" value="Unassembled WGS sequence"/>
</dbReference>
<evidence type="ECO:0000313" key="2">
    <source>
        <dbReference type="EMBL" id="KAH7243078.1"/>
    </source>
</evidence>
<name>A0A9P9GNZ5_FUSSL</name>
<reference evidence="2" key="1">
    <citation type="journal article" date="2021" name="Nat. Commun.">
        <title>Genetic determinants of endophytism in the Arabidopsis root mycobiome.</title>
        <authorList>
            <person name="Mesny F."/>
            <person name="Miyauchi S."/>
            <person name="Thiergart T."/>
            <person name="Pickel B."/>
            <person name="Atanasova L."/>
            <person name="Karlsson M."/>
            <person name="Huettel B."/>
            <person name="Barry K.W."/>
            <person name="Haridas S."/>
            <person name="Chen C."/>
            <person name="Bauer D."/>
            <person name="Andreopoulos W."/>
            <person name="Pangilinan J."/>
            <person name="LaButti K."/>
            <person name="Riley R."/>
            <person name="Lipzen A."/>
            <person name="Clum A."/>
            <person name="Drula E."/>
            <person name="Henrissat B."/>
            <person name="Kohler A."/>
            <person name="Grigoriev I.V."/>
            <person name="Martin F.M."/>
            <person name="Hacquard S."/>
        </authorList>
    </citation>
    <scope>NUCLEOTIDE SEQUENCE</scope>
    <source>
        <strain evidence="2">FSSC 5 MPI-SDFR-AT-0091</strain>
    </source>
</reference>
<dbReference type="Pfam" id="PF13095">
    <property type="entry name" value="FTA2"/>
    <property type="match status" value="1"/>
</dbReference>
<accession>A0A9P9GNZ5</accession>
<keyword evidence="3" id="KW-1185">Reference proteome</keyword>
<protein>
    <submittedName>
        <fullName evidence="2">Kinetochore Sim4 complex subunit FTA2-domain-containing protein</fullName>
    </submittedName>
</protein>
<feature type="region of interest" description="Disordered" evidence="1">
    <location>
        <begin position="316"/>
        <end position="363"/>
    </location>
</feature>